<feature type="region of interest" description="Disordered" evidence="1">
    <location>
        <begin position="225"/>
        <end position="248"/>
    </location>
</feature>
<dbReference type="Proteomes" id="UP001058650">
    <property type="component" value="Chromosome"/>
</dbReference>
<evidence type="ECO:0000256" key="1">
    <source>
        <dbReference type="SAM" id="MobiDB-lite"/>
    </source>
</evidence>
<evidence type="ECO:0000313" key="3">
    <source>
        <dbReference type="Proteomes" id="UP001058650"/>
    </source>
</evidence>
<feature type="compositionally biased region" description="Basic and acidic residues" evidence="1">
    <location>
        <begin position="225"/>
        <end position="237"/>
    </location>
</feature>
<organism evidence="2 3">
    <name type="scientific">Laceyella sacchari</name>
    <name type="common">Thermoactinomyces thalpophilus</name>
    <dbReference type="NCBI Taxonomy" id="37482"/>
    <lineage>
        <taxon>Bacteria</taxon>
        <taxon>Bacillati</taxon>
        <taxon>Bacillota</taxon>
        <taxon>Bacilli</taxon>
        <taxon>Bacillales</taxon>
        <taxon>Thermoactinomycetaceae</taxon>
        <taxon>Laceyella</taxon>
    </lineage>
</organism>
<name>A0ABY5U515_LACSH</name>
<gene>
    <name evidence="2" type="ORF">NYR52_00125</name>
</gene>
<dbReference type="Gene3D" id="3.40.1350.120">
    <property type="match status" value="1"/>
</dbReference>
<sequence length="359" mass="41710">MSSKLPRYLDLEHTKLDWEAHRKATLKDRIDAVKHALIGEPEHIQAKIREIENNYHSKDEKAAIGAQGELEFLERMAFEEKQKIEVLEDNRDLPHPLDPDLNIKNPDYRVKDEIVEIKSRLSKSGKSAIRKALEEANEQIKGSGYATPTYTEEGYPQGKLNIQIIEKNGEKLKLSIEEISNVITRQCSPRQLRSLKEVFVYHENQLILQFKRDDRNRMVEVGLPKEKTHSAEQHLPKPEAQSEQATSQVNSQVLKQLIEYHNRVTDIYDKQRGELDPKLKETIDKINTQIQNMFQKEYPNVKLQSFKSLTVSKMALEVLKKNDMEGKKFEPVKTLKGMGFKQSDINRIIVNEKSQEMER</sequence>
<dbReference type="EMBL" id="CP103866">
    <property type="protein sequence ID" value="UWE03675.1"/>
    <property type="molecule type" value="Genomic_DNA"/>
</dbReference>
<keyword evidence="3" id="KW-1185">Reference proteome</keyword>
<proteinExistence type="predicted"/>
<accession>A0ABY5U515</accession>
<evidence type="ECO:0000313" key="2">
    <source>
        <dbReference type="EMBL" id="UWE03675.1"/>
    </source>
</evidence>
<protein>
    <submittedName>
        <fullName evidence="2">Uncharacterized protein</fullName>
    </submittedName>
</protein>
<dbReference type="RefSeq" id="WP_259436062.1">
    <property type="nucleotide sequence ID" value="NZ_CP103866.1"/>
</dbReference>
<reference evidence="2" key="1">
    <citation type="submission" date="2022-08" db="EMBL/GenBank/DDBJ databases">
        <title>The complete genome sequence of the thermophilic bacterium Laceyella sacchari FBKL4.010 reveals the basis for tetramethylpyrazine biosynthesis in Moutai-flavor Daqu.</title>
        <authorList>
            <person name="Li D."/>
            <person name="Huang W."/>
            <person name="Wang C."/>
            <person name="Qiu S."/>
        </authorList>
    </citation>
    <scope>NUCLEOTIDE SEQUENCE</scope>
    <source>
        <strain evidence="2">FBKL4.014</strain>
    </source>
</reference>